<dbReference type="PROSITE" id="PS51387">
    <property type="entry name" value="FAD_PCMH"/>
    <property type="match status" value="1"/>
</dbReference>
<dbReference type="PANTHER" id="PTHR43762">
    <property type="entry name" value="L-GULONOLACTONE OXIDASE"/>
    <property type="match status" value="1"/>
</dbReference>
<dbReference type="InterPro" id="IPR010031">
    <property type="entry name" value="FAD_lactone_oxidase-like"/>
</dbReference>
<keyword evidence="1" id="KW-0274">FAD</keyword>
<keyword evidence="4" id="KW-1185">Reference proteome</keyword>
<dbReference type="GO" id="GO:0071949">
    <property type="term" value="F:FAD binding"/>
    <property type="evidence" value="ECO:0007669"/>
    <property type="project" value="InterPro"/>
</dbReference>
<dbReference type="RefSeq" id="WP_187027394.1">
    <property type="nucleotide sequence ID" value="NZ_JACRUP010000030.1"/>
</dbReference>
<accession>A0A9X0UPR0</accession>
<dbReference type="Gene3D" id="3.30.465.10">
    <property type="match status" value="1"/>
</dbReference>
<proteinExistence type="predicted"/>
<dbReference type="InterPro" id="IPR036318">
    <property type="entry name" value="FAD-bd_PCMH-like_sf"/>
</dbReference>
<evidence type="ECO:0000256" key="1">
    <source>
        <dbReference type="ARBA" id="ARBA00022827"/>
    </source>
</evidence>
<organism evidence="3 4">
    <name type="scientific">Vibrio metschnikovii</name>
    <dbReference type="NCBI Taxonomy" id="28172"/>
    <lineage>
        <taxon>Bacteria</taxon>
        <taxon>Pseudomonadati</taxon>
        <taxon>Pseudomonadota</taxon>
        <taxon>Gammaproteobacteria</taxon>
        <taxon>Vibrionales</taxon>
        <taxon>Vibrionaceae</taxon>
        <taxon>Vibrio</taxon>
    </lineage>
</organism>
<name>A0A9X0UPR0_VIBME</name>
<dbReference type="SUPFAM" id="SSF56176">
    <property type="entry name" value="FAD-binding/transporter-associated domain-like"/>
    <property type="match status" value="1"/>
</dbReference>
<evidence type="ECO:0000313" key="3">
    <source>
        <dbReference type="EMBL" id="MBC5853248.1"/>
    </source>
</evidence>
<reference evidence="3" key="1">
    <citation type="submission" date="2020-08" db="EMBL/GenBank/DDBJ databases">
        <title>Genome Sequencing and Pan-Genome Analysis of Migratory bird Vibrio Strains, Inner Mongolia.</title>
        <authorList>
            <person name="Zheng L."/>
        </authorList>
    </citation>
    <scope>NUCLEOTIDE SEQUENCE</scope>
    <source>
        <strain evidence="3">M13F</strain>
    </source>
</reference>
<dbReference type="PANTHER" id="PTHR43762:SF1">
    <property type="entry name" value="D-ARABINONO-1,4-LACTONE OXIDASE"/>
    <property type="match status" value="1"/>
</dbReference>
<dbReference type="GO" id="GO:0016899">
    <property type="term" value="F:oxidoreductase activity, acting on the CH-OH group of donors, oxygen as acceptor"/>
    <property type="evidence" value="ECO:0007669"/>
    <property type="project" value="InterPro"/>
</dbReference>
<dbReference type="Proteomes" id="UP000615796">
    <property type="component" value="Unassembled WGS sequence"/>
</dbReference>
<dbReference type="Pfam" id="PF01565">
    <property type="entry name" value="FAD_binding_4"/>
    <property type="match status" value="1"/>
</dbReference>
<dbReference type="InterPro" id="IPR016169">
    <property type="entry name" value="FAD-bd_PCMH_sub2"/>
</dbReference>
<protein>
    <submittedName>
        <fullName evidence="3">FAD-binding oxidoreductase</fullName>
    </submittedName>
</protein>
<sequence>MIIENFNKTRKLNATHHSPCNLSNEIDLFAPIGNCLSYNESSISENIIKSTNMEKKIVLDIEKLTVKVSSGITIYELINHLRNYGLFPYVVPGTSKITIGGAVSNNVHGKNQLEEGLFCNHVEEIEMIDSYGKVFFINKNNPLFQAVCGGIGTIGFIKSVTLKVRKIPSDFFIVKNNVSNNLEHTFKILNFYKNSVAWIDMSAKKSKLGRGVVISASYSSDNKRSPIKNPPIKITNKMKISIINPITSLIFCKVKYIKEKISSFIFKRDKKQHFSKYLFPLDSIEGWNNLYGVHGFYQFQALIPNENSKDIIEKLILHFQSHYLFSPLVVIKRMKKSDIGYLSFSGDGYSICFDLPIFNPLSSKSTIEAIKDANELTLKSGGLIYLAKDELMDRNTFLSMYKNSIRQKNAISEFNHNKRIFTNQAKRYGL</sequence>
<dbReference type="InterPro" id="IPR016166">
    <property type="entry name" value="FAD-bd_PCMH"/>
</dbReference>
<dbReference type="InterPro" id="IPR006094">
    <property type="entry name" value="Oxid_FAD_bind_N"/>
</dbReference>
<dbReference type="EMBL" id="JACRUP010000030">
    <property type="protein sequence ID" value="MBC5853248.1"/>
    <property type="molecule type" value="Genomic_DNA"/>
</dbReference>
<evidence type="ECO:0000313" key="4">
    <source>
        <dbReference type="Proteomes" id="UP000615796"/>
    </source>
</evidence>
<feature type="domain" description="FAD-binding PCMH-type" evidence="2">
    <location>
        <begin position="47"/>
        <end position="167"/>
    </location>
</feature>
<evidence type="ECO:0000259" key="2">
    <source>
        <dbReference type="PROSITE" id="PS51387"/>
    </source>
</evidence>
<comment type="caution">
    <text evidence="3">The sequence shown here is derived from an EMBL/GenBank/DDBJ whole genome shotgun (WGS) entry which is preliminary data.</text>
</comment>
<dbReference type="AlphaFoldDB" id="A0A9X0UPR0"/>
<gene>
    <name evidence="3" type="ORF">H8Q88_20430</name>
</gene>
<keyword evidence="1" id="KW-0285">Flavoprotein</keyword>